<dbReference type="Proteomes" id="UP000593880">
    <property type="component" value="Chromosome"/>
</dbReference>
<evidence type="ECO:0000313" key="7">
    <source>
        <dbReference type="Proteomes" id="UP000625079"/>
    </source>
</evidence>
<dbReference type="EMBL" id="BMHC01000015">
    <property type="protein sequence ID" value="GGI29760.1"/>
    <property type="molecule type" value="Genomic_DNA"/>
</dbReference>
<accession>A0A410VCL7</accession>
<feature type="compositionally biased region" description="Basic and acidic residues" evidence="1">
    <location>
        <begin position="468"/>
        <end position="481"/>
    </location>
</feature>
<organism evidence="4 7">
    <name type="scientific">Bradyrhizobium guangdongense</name>
    <dbReference type="NCBI Taxonomy" id="1325090"/>
    <lineage>
        <taxon>Bacteria</taxon>
        <taxon>Pseudomonadati</taxon>
        <taxon>Pseudomonadota</taxon>
        <taxon>Alphaproteobacteria</taxon>
        <taxon>Hyphomicrobiales</taxon>
        <taxon>Nitrobacteraceae</taxon>
        <taxon>Bradyrhizobium</taxon>
    </lineage>
</organism>
<evidence type="ECO:0000256" key="1">
    <source>
        <dbReference type="SAM" id="MobiDB-lite"/>
    </source>
</evidence>
<dbReference type="EMBL" id="CP030057">
    <property type="protein sequence ID" value="QOZ62507.1"/>
    <property type="molecule type" value="Genomic_DNA"/>
</dbReference>
<feature type="domain" description="Lysozyme inhibitor LprI-like N-terminal" evidence="3">
    <location>
        <begin position="282"/>
        <end position="340"/>
    </location>
</feature>
<dbReference type="Pfam" id="PF07007">
    <property type="entry name" value="LprI"/>
    <property type="match status" value="1"/>
</dbReference>
<dbReference type="InterPro" id="IPR009739">
    <property type="entry name" value="LprI-like_N"/>
</dbReference>
<dbReference type="AlphaFoldDB" id="A0A410VCL7"/>
<reference evidence="5 6" key="2">
    <citation type="submission" date="2018-06" db="EMBL/GenBank/DDBJ databases">
        <title>Comparative genomics of rhizobia nodulating Arachis hypogaea in China.</title>
        <authorList>
            <person name="Li Y."/>
        </authorList>
    </citation>
    <scope>NUCLEOTIDE SEQUENCE [LARGE SCALE GENOMIC DNA]</scope>
    <source>
        <strain evidence="5 6">CCBAU 51658</strain>
    </source>
</reference>
<feature type="signal peptide" evidence="2">
    <location>
        <begin position="1"/>
        <end position="28"/>
    </location>
</feature>
<name>A0A410VCL7_9BRAD</name>
<feature type="region of interest" description="Disordered" evidence="1">
    <location>
        <begin position="468"/>
        <end position="510"/>
    </location>
</feature>
<feature type="chain" id="PRO_5043590649" description="Lysozyme inhibitor LprI-like N-terminal domain-containing protein" evidence="2">
    <location>
        <begin position="29"/>
        <end position="510"/>
    </location>
</feature>
<evidence type="ECO:0000313" key="5">
    <source>
        <dbReference type="EMBL" id="QOZ62507.1"/>
    </source>
</evidence>
<evidence type="ECO:0000259" key="3">
    <source>
        <dbReference type="Pfam" id="PF07007"/>
    </source>
</evidence>
<keyword evidence="2" id="KW-0732">Signal</keyword>
<proteinExistence type="predicted"/>
<reference evidence="4" key="1">
    <citation type="journal article" date="2014" name="Int. J. Syst. Evol. Microbiol.">
        <title>Complete genome sequence of Corynebacterium casei LMG S-19264T (=DSM 44701T), isolated from a smear-ripened cheese.</title>
        <authorList>
            <consortium name="US DOE Joint Genome Institute (JGI-PGF)"/>
            <person name="Walter F."/>
            <person name="Albersmeier A."/>
            <person name="Kalinowski J."/>
            <person name="Ruckert C."/>
        </authorList>
    </citation>
    <scope>NUCLEOTIDE SEQUENCE</scope>
    <source>
        <strain evidence="4">CGMCC 1.15034</strain>
    </source>
</reference>
<reference evidence="4" key="3">
    <citation type="submission" date="2022-12" db="EMBL/GenBank/DDBJ databases">
        <authorList>
            <person name="Sun Q."/>
            <person name="Zhou Y."/>
        </authorList>
    </citation>
    <scope>NUCLEOTIDE SEQUENCE</scope>
    <source>
        <strain evidence="4">CGMCC 1.15034</strain>
    </source>
</reference>
<evidence type="ECO:0000256" key="2">
    <source>
        <dbReference type="SAM" id="SignalP"/>
    </source>
</evidence>
<sequence length="510" mass="56517">MIEEPLMPTSFRLALLAAALFAPASAQAMDDFLRASSNASMTMTFCAASSDGSKTEGPSKFCREAGYDKLVAAVDRSFAAALTKAPVNIRPLFKRDQAWFNDMIQEAAYTVEEADEAELRENLANALRRRAATLDDLARGFGRGGLSGAWANALGGVSLTGTEAGAYRLEAELNSNYGSDRHWHCKLTAMVKPGDDGWHVGITMPAQPSEPEAKPAVSVPIKLRRQGDTLRIVLLANEEQWFSSNDPDCDRLGQVTGSYFASGKQDGADKTDTSFVMPTFDCTRPDTATDEEICADPDLAANDQRLNRAWRALLPRLDEATRRALTEDQRHWVSAQTLQYPEFLHPAWEKRTSAMHYTVFGRERLNGLQRERIALLEGFDDKRIGLAGTWLAYNAIIKVTVDKDGAVEAQGWKWSQADWKGGCDYEISGDLKGSTFRSSEQRKNPDTLERDHAMLVVNRLDDVFARRREGKNDNADDEPKCKRNTTISSTARLFPVRPSQDIDNPPGAIR</sequence>
<dbReference type="Gene3D" id="1.20.1270.180">
    <property type="match status" value="1"/>
</dbReference>
<dbReference type="Proteomes" id="UP000625079">
    <property type="component" value="Unassembled WGS sequence"/>
</dbReference>
<protein>
    <recommendedName>
        <fullName evidence="3">Lysozyme inhibitor LprI-like N-terminal domain-containing protein</fullName>
    </recommendedName>
</protein>
<evidence type="ECO:0000313" key="6">
    <source>
        <dbReference type="Proteomes" id="UP000593880"/>
    </source>
</evidence>
<evidence type="ECO:0000313" key="4">
    <source>
        <dbReference type="EMBL" id="GGI29760.1"/>
    </source>
</evidence>
<keyword evidence="6" id="KW-1185">Reference proteome</keyword>
<gene>
    <name evidence="4" type="ORF">GCM10010987_56080</name>
    <name evidence="5" type="ORF">XH86_30010</name>
</gene>